<name>A0A6J7C304_9ZZZZ</name>
<sequence length="77" mass="8129">MAEAFPQRLFAGTVRAWGALPVVEQGLEAFTGGLPLCGVSESFSLRDDALAGGECGGLRLGPLCVRDLTTFSREEVE</sequence>
<accession>A0A6J7C304</accession>
<reference evidence="1" key="1">
    <citation type="submission" date="2020-05" db="EMBL/GenBank/DDBJ databases">
        <authorList>
            <person name="Chiriac C."/>
            <person name="Salcher M."/>
            <person name="Ghai R."/>
            <person name="Kavagutti S V."/>
        </authorList>
    </citation>
    <scope>NUCLEOTIDE SEQUENCE</scope>
</reference>
<evidence type="ECO:0000313" key="1">
    <source>
        <dbReference type="EMBL" id="CAB4852436.1"/>
    </source>
</evidence>
<organism evidence="1">
    <name type="scientific">freshwater metagenome</name>
    <dbReference type="NCBI Taxonomy" id="449393"/>
    <lineage>
        <taxon>unclassified sequences</taxon>
        <taxon>metagenomes</taxon>
        <taxon>ecological metagenomes</taxon>
    </lineage>
</organism>
<proteinExistence type="predicted"/>
<gene>
    <name evidence="1" type="ORF">UFOPK3268_01657</name>
</gene>
<protein>
    <submittedName>
        <fullName evidence="1">Unannotated protein</fullName>
    </submittedName>
</protein>
<dbReference type="AlphaFoldDB" id="A0A6J7C304"/>
<dbReference type="EMBL" id="CAFBIZ010000269">
    <property type="protein sequence ID" value="CAB4852436.1"/>
    <property type="molecule type" value="Genomic_DNA"/>
</dbReference>